<evidence type="ECO:0000256" key="2">
    <source>
        <dbReference type="SAM" id="Phobius"/>
    </source>
</evidence>
<comment type="caution">
    <text evidence="3">The sequence shown here is derived from an EMBL/GenBank/DDBJ whole genome shotgun (WGS) entry which is preliminary data.</text>
</comment>
<reference evidence="3 4" key="1">
    <citation type="submission" date="2020-04" db="EMBL/GenBank/DDBJ databases">
        <title>MicrobeNet Type strains.</title>
        <authorList>
            <person name="Nicholson A.C."/>
        </authorList>
    </citation>
    <scope>NUCLEOTIDE SEQUENCE [LARGE SCALE GENOMIC DNA]</scope>
    <source>
        <strain evidence="3 4">ATCC BAA-789</strain>
    </source>
</reference>
<feature type="transmembrane region" description="Helical" evidence="2">
    <location>
        <begin position="79"/>
        <end position="100"/>
    </location>
</feature>
<keyword evidence="4" id="KW-1185">Reference proteome</keyword>
<dbReference type="RefSeq" id="WP_168447482.1">
    <property type="nucleotide sequence ID" value="NZ_JAAXOW010000002.1"/>
</dbReference>
<dbReference type="Pfam" id="PF09534">
    <property type="entry name" value="Trp_oprn_chp"/>
    <property type="match status" value="1"/>
</dbReference>
<keyword evidence="2" id="KW-0472">Membrane</keyword>
<feature type="transmembrane region" description="Helical" evidence="2">
    <location>
        <begin position="52"/>
        <end position="72"/>
    </location>
</feature>
<dbReference type="InterPro" id="IPR019051">
    <property type="entry name" value="Trp_biosyn_TM_oprn/chp"/>
</dbReference>
<sequence length="193" mass="18954">MIVRGLSRRAAVLACVLLGVALLGTGLLGWVRAEGTSALDGRVPIEVVGSGAAPAVTAAGLAVLAAGVAALLVGTGGRFVVAAALGAAAVVVVATSLGVVSDPASVASSEAARLTGVPVLSAEATTTSAPWIAAALGVAAFLVAVAVLPGGRGWQRRSDRHERPSSPRPGEGPPADDDVAALWDEQSRERDAG</sequence>
<protein>
    <submittedName>
        <fullName evidence="3">Trp biosynthesis-associated membrane protein</fullName>
    </submittedName>
</protein>
<keyword evidence="2" id="KW-1133">Transmembrane helix</keyword>
<name>A0A9X5FJY3_9MICO</name>
<feature type="compositionally biased region" description="Basic and acidic residues" evidence="1">
    <location>
        <begin position="156"/>
        <end position="165"/>
    </location>
</feature>
<evidence type="ECO:0000313" key="3">
    <source>
        <dbReference type="EMBL" id="NKX93458.1"/>
    </source>
</evidence>
<dbReference type="Proteomes" id="UP000774283">
    <property type="component" value="Unassembled WGS sequence"/>
</dbReference>
<evidence type="ECO:0000256" key="1">
    <source>
        <dbReference type="SAM" id="MobiDB-lite"/>
    </source>
</evidence>
<evidence type="ECO:0000313" key="4">
    <source>
        <dbReference type="Proteomes" id="UP000774283"/>
    </source>
</evidence>
<dbReference type="EMBL" id="JAAXOW010000002">
    <property type="protein sequence ID" value="NKX93458.1"/>
    <property type="molecule type" value="Genomic_DNA"/>
</dbReference>
<gene>
    <name evidence="3" type="ORF">HF995_09275</name>
</gene>
<keyword evidence="2" id="KW-0812">Transmembrane</keyword>
<dbReference type="AlphaFoldDB" id="A0A9X5FJY3"/>
<accession>A0A9X5FJY3</accession>
<feature type="region of interest" description="Disordered" evidence="1">
    <location>
        <begin position="153"/>
        <end position="193"/>
    </location>
</feature>
<feature type="transmembrane region" description="Helical" evidence="2">
    <location>
        <begin position="128"/>
        <end position="148"/>
    </location>
</feature>
<organism evidence="3 4">
    <name type="scientific">Sanguibacter hominis ATCC BAA-789</name>
    <dbReference type="NCBI Taxonomy" id="1312740"/>
    <lineage>
        <taxon>Bacteria</taxon>
        <taxon>Bacillati</taxon>
        <taxon>Actinomycetota</taxon>
        <taxon>Actinomycetes</taxon>
        <taxon>Micrococcales</taxon>
        <taxon>Sanguibacteraceae</taxon>
        <taxon>Sanguibacter</taxon>
    </lineage>
</organism>
<proteinExistence type="predicted"/>